<dbReference type="Gene3D" id="3.40.50.300">
    <property type="entry name" value="P-loop containing nucleotide triphosphate hydrolases"/>
    <property type="match status" value="1"/>
</dbReference>
<dbReference type="InterPro" id="IPR002182">
    <property type="entry name" value="NB-ARC"/>
</dbReference>
<evidence type="ECO:0000259" key="2">
    <source>
        <dbReference type="Pfam" id="PF00931"/>
    </source>
</evidence>
<dbReference type="GO" id="GO:0006952">
    <property type="term" value="P:defense response"/>
    <property type="evidence" value="ECO:0007669"/>
    <property type="project" value="InterPro"/>
</dbReference>
<accession>A0AAW1PSH3</accession>
<sequence>MTQTHSVDSRIEDLLSERLQLDEAVRMLGLTGMGGIGKTTLATALYTCLLPHFPTAHCFLADIRSQASVSGLQSMQHRLLRDVCGWKDAPLPQSIQDGIDFLSQRLGDHKVLLVLDDVATGPGALQALLHPDKLAAGSRVIITSREKHLLKSVQSHAPIHVEDVELLDSTSAQQLFDWHAFPAEVVAADLRGLRSDTVEACAGLALTLKVLGSFLEGKSAAVWTETLQKLRQAKDLPVDDNDKMKMLNKAGSTLPNLAGFHATACQELPARVFSGSSLRILVLDDSMADFTGLAELEELRYLSWPHYPLSELPCIVAGSTRLAVLDVEGSCLSSLPDKLPKLLQEQDLVGWSEGCDSSAVQHQPQYNQYAARQVQAAAT</sequence>
<dbReference type="Gene3D" id="1.10.8.430">
    <property type="entry name" value="Helical domain of apoptotic protease-activating factors"/>
    <property type="match status" value="1"/>
</dbReference>
<name>A0AAW1PSH3_9CHLO</name>
<comment type="caution">
    <text evidence="3">The sequence shown here is derived from an EMBL/GenBank/DDBJ whole genome shotgun (WGS) entry which is preliminary data.</text>
</comment>
<protein>
    <recommendedName>
        <fullName evidence="2">NB-ARC domain-containing protein</fullName>
    </recommendedName>
</protein>
<evidence type="ECO:0000313" key="3">
    <source>
        <dbReference type="EMBL" id="KAK9811381.1"/>
    </source>
</evidence>
<dbReference type="PANTHER" id="PTHR11017:SF385">
    <property type="entry name" value="DISEASE RESISTANCE PROTEIN (TIR-NBS-LRR CLASS)-RELATED"/>
    <property type="match status" value="1"/>
</dbReference>
<dbReference type="InterPro" id="IPR032675">
    <property type="entry name" value="LRR_dom_sf"/>
</dbReference>
<dbReference type="InterPro" id="IPR042197">
    <property type="entry name" value="Apaf_helical"/>
</dbReference>
<reference evidence="3 4" key="1">
    <citation type="journal article" date="2024" name="Nat. Commun.">
        <title>Phylogenomics reveals the evolutionary origins of lichenization in chlorophyte algae.</title>
        <authorList>
            <person name="Puginier C."/>
            <person name="Libourel C."/>
            <person name="Otte J."/>
            <person name="Skaloud P."/>
            <person name="Haon M."/>
            <person name="Grisel S."/>
            <person name="Petersen M."/>
            <person name="Berrin J.G."/>
            <person name="Delaux P.M."/>
            <person name="Dal Grande F."/>
            <person name="Keller J."/>
        </authorList>
    </citation>
    <scope>NUCLEOTIDE SEQUENCE [LARGE SCALE GENOMIC DNA]</scope>
    <source>
        <strain evidence="3 4">SAG 2043</strain>
    </source>
</reference>
<dbReference type="GO" id="GO:0043531">
    <property type="term" value="F:ADP binding"/>
    <property type="evidence" value="ECO:0007669"/>
    <property type="project" value="InterPro"/>
</dbReference>
<dbReference type="EMBL" id="JALJOR010000009">
    <property type="protein sequence ID" value="KAK9811381.1"/>
    <property type="molecule type" value="Genomic_DNA"/>
</dbReference>
<dbReference type="Proteomes" id="UP001489004">
    <property type="component" value="Unassembled WGS sequence"/>
</dbReference>
<comment type="subcellular location">
    <subcellularLocation>
        <location evidence="1">Cytoplasm</location>
        <location evidence="1">Cytoskeleton</location>
        <location evidence="1">Cilium axoneme</location>
    </subcellularLocation>
</comment>
<dbReference type="AlphaFoldDB" id="A0AAW1PSH3"/>
<gene>
    <name evidence="3" type="ORF">WJX72_002941</name>
</gene>
<dbReference type="SUPFAM" id="SSF52540">
    <property type="entry name" value="P-loop containing nucleoside triphosphate hydrolases"/>
    <property type="match status" value="1"/>
</dbReference>
<evidence type="ECO:0000313" key="4">
    <source>
        <dbReference type="Proteomes" id="UP001489004"/>
    </source>
</evidence>
<dbReference type="Gene3D" id="3.80.10.10">
    <property type="entry name" value="Ribonuclease Inhibitor"/>
    <property type="match status" value="1"/>
</dbReference>
<dbReference type="GO" id="GO:0005930">
    <property type="term" value="C:axoneme"/>
    <property type="evidence" value="ECO:0007669"/>
    <property type="project" value="UniProtKB-SubCell"/>
</dbReference>
<dbReference type="PANTHER" id="PTHR11017">
    <property type="entry name" value="LEUCINE-RICH REPEAT-CONTAINING PROTEIN"/>
    <property type="match status" value="1"/>
</dbReference>
<dbReference type="InterPro" id="IPR027417">
    <property type="entry name" value="P-loop_NTPase"/>
</dbReference>
<keyword evidence="4" id="KW-1185">Reference proteome</keyword>
<dbReference type="InterPro" id="IPR044974">
    <property type="entry name" value="Disease_R_plants"/>
</dbReference>
<evidence type="ECO:0000256" key="1">
    <source>
        <dbReference type="ARBA" id="ARBA00004430"/>
    </source>
</evidence>
<dbReference type="PRINTS" id="PR00364">
    <property type="entry name" value="DISEASERSIST"/>
</dbReference>
<organism evidence="3 4">
    <name type="scientific">[Myrmecia] bisecta</name>
    <dbReference type="NCBI Taxonomy" id="41462"/>
    <lineage>
        <taxon>Eukaryota</taxon>
        <taxon>Viridiplantae</taxon>
        <taxon>Chlorophyta</taxon>
        <taxon>core chlorophytes</taxon>
        <taxon>Trebouxiophyceae</taxon>
        <taxon>Trebouxiales</taxon>
        <taxon>Trebouxiaceae</taxon>
        <taxon>Myrmecia</taxon>
    </lineage>
</organism>
<dbReference type="SUPFAM" id="SSF52047">
    <property type="entry name" value="RNI-like"/>
    <property type="match status" value="1"/>
</dbReference>
<dbReference type="Pfam" id="PF00931">
    <property type="entry name" value="NB-ARC"/>
    <property type="match status" value="1"/>
</dbReference>
<feature type="domain" description="NB-ARC" evidence="2">
    <location>
        <begin position="15"/>
        <end position="184"/>
    </location>
</feature>
<proteinExistence type="predicted"/>